<proteinExistence type="predicted"/>
<dbReference type="SUPFAM" id="SSF50630">
    <property type="entry name" value="Acid proteases"/>
    <property type="match status" value="1"/>
</dbReference>
<dbReference type="AlphaFoldDB" id="A0A0A0EYG4"/>
<dbReference type="STRING" id="1385517.N800_12695"/>
<name>A0A0A0EYG4_9GAMM</name>
<gene>
    <name evidence="1" type="ORF">N800_12695</name>
</gene>
<evidence type="ECO:0000313" key="2">
    <source>
        <dbReference type="Proteomes" id="UP000029998"/>
    </source>
</evidence>
<dbReference type="eggNOG" id="COG3577">
    <property type="taxonomic scope" value="Bacteria"/>
</dbReference>
<keyword evidence="2" id="KW-1185">Reference proteome</keyword>
<reference evidence="1 2" key="1">
    <citation type="submission" date="2013-08" db="EMBL/GenBank/DDBJ databases">
        <title>Genome sequencing of Lysobacter.</title>
        <authorList>
            <person name="Zhang S."/>
            <person name="Wang G."/>
        </authorList>
    </citation>
    <scope>NUCLEOTIDE SEQUENCE [LARGE SCALE GENOMIC DNA]</scope>
    <source>
        <strain evidence="1 2">GH1-9</strain>
    </source>
</reference>
<dbReference type="EMBL" id="AVPU01000004">
    <property type="protein sequence ID" value="KGM55574.1"/>
    <property type="molecule type" value="Genomic_DNA"/>
</dbReference>
<accession>A0A0A0EYG4</accession>
<dbReference type="Proteomes" id="UP000029998">
    <property type="component" value="Unassembled WGS sequence"/>
</dbReference>
<dbReference type="InterPro" id="IPR021109">
    <property type="entry name" value="Peptidase_aspartic_dom_sf"/>
</dbReference>
<organism evidence="1 2">
    <name type="scientific">Lysobacter daejeonensis GH1-9</name>
    <dbReference type="NCBI Taxonomy" id="1385517"/>
    <lineage>
        <taxon>Bacteria</taxon>
        <taxon>Pseudomonadati</taxon>
        <taxon>Pseudomonadota</taxon>
        <taxon>Gammaproteobacteria</taxon>
        <taxon>Lysobacterales</taxon>
        <taxon>Lysobacteraceae</taxon>
        <taxon>Aerolutibacter</taxon>
    </lineage>
</organism>
<sequence>MIQVPLELVDGRIYVQAHVNGRGPFRFAVDTGASGVGRADASLVAALDLAVHGQTTTSDGVQSATVDTTHIDSLALGGLVRTHVEVITRDYGSRTSVQARFAGILGREFFADGLLVIDYPRKRLTFSRTQGLSTTDANALAYERAFRVPVTIGDVQTLGNLDTGANVAFVLPQSLYERVGGGPLEAGGQGQLTNGTVAVHKATLAAPIRIGNVGYANAEVRVSDRFPELLVGAHALQDAVLMIDQRSQRVALCQ</sequence>
<dbReference type="Pfam" id="PF13650">
    <property type="entry name" value="Asp_protease_2"/>
    <property type="match status" value="2"/>
</dbReference>
<evidence type="ECO:0008006" key="3">
    <source>
        <dbReference type="Google" id="ProtNLM"/>
    </source>
</evidence>
<comment type="caution">
    <text evidence="1">The sequence shown here is derived from an EMBL/GenBank/DDBJ whole genome shotgun (WGS) entry which is preliminary data.</text>
</comment>
<protein>
    <recommendedName>
        <fullName evidence="3">Peptidase A2 domain-containing protein</fullName>
    </recommendedName>
</protein>
<evidence type="ECO:0000313" key="1">
    <source>
        <dbReference type="EMBL" id="KGM55574.1"/>
    </source>
</evidence>
<dbReference type="Gene3D" id="2.40.70.10">
    <property type="entry name" value="Acid Proteases"/>
    <property type="match status" value="2"/>
</dbReference>